<dbReference type="KEGG" id="lbc:LACBIDRAFT_308899"/>
<accession>B0CV12</accession>
<feature type="compositionally biased region" description="Polar residues" evidence="1">
    <location>
        <begin position="300"/>
        <end position="314"/>
    </location>
</feature>
<evidence type="ECO:0000313" key="2">
    <source>
        <dbReference type="EMBL" id="EDR13668.1"/>
    </source>
</evidence>
<proteinExistence type="predicted"/>
<keyword evidence="3" id="KW-1185">Reference proteome</keyword>
<name>B0CV12_LACBS</name>
<dbReference type="GeneID" id="6071721"/>
<reference evidence="2 3" key="1">
    <citation type="journal article" date="2008" name="Nature">
        <title>The genome of Laccaria bicolor provides insights into mycorrhizal symbiosis.</title>
        <authorList>
            <person name="Martin F."/>
            <person name="Aerts A."/>
            <person name="Ahren D."/>
            <person name="Brun A."/>
            <person name="Danchin E.G.J."/>
            <person name="Duchaussoy F."/>
            <person name="Gibon J."/>
            <person name="Kohler A."/>
            <person name="Lindquist E."/>
            <person name="Pereda V."/>
            <person name="Salamov A."/>
            <person name="Shapiro H.J."/>
            <person name="Wuyts J."/>
            <person name="Blaudez D."/>
            <person name="Buee M."/>
            <person name="Brokstein P."/>
            <person name="Canbaeck B."/>
            <person name="Cohen D."/>
            <person name="Courty P.E."/>
            <person name="Coutinho P.M."/>
            <person name="Delaruelle C."/>
            <person name="Detter J.C."/>
            <person name="Deveau A."/>
            <person name="DiFazio S."/>
            <person name="Duplessis S."/>
            <person name="Fraissinet-Tachet L."/>
            <person name="Lucic E."/>
            <person name="Frey-Klett P."/>
            <person name="Fourrey C."/>
            <person name="Feussner I."/>
            <person name="Gay G."/>
            <person name="Grimwood J."/>
            <person name="Hoegger P.J."/>
            <person name="Jain P."/>
            <person name="Kilaru S."/>
            <person name="Labbe J."/>
            <person name="Lin Y.C."/>
            <person name="Legue V."/>
            <person name="Le Tacon F."/>
            <person name="Marmeisse R."/>
            <person name="Melayah D."/>
            <person name="Montanini B."/>
            <person name="Muratet M."/>
            <person name="Nehls U."/>
            <person name="Niculita-Hirzel H."/>
            <person name="Oudot-Le Secq M.P."/>
            <person name="Peter M."/>
            <person name="Quesneville H."/>
            <person name="Rajashekar B."/>
            <person name="Reich M."/>
            <person name="Rouhier N."/>
            <person name="Schmutz J."/>
            <person name="Yin T."/>
            <person name="Chalot M."/>
            <person name="Henrissat B."/>
            <person name="Kuees U."/>
            <person name="Lucas S."/>
            <person name="Van de Peer Y."/>
            <person name="Podila G.K."/>
            <person name="Polle A."/>
            <person name="Pukkila P.J."/>
            <person name="Richardson P.M."/>
            <person name="Rouze P."/>
            <person name="Sanders I.R."/>
            <person name="Stajich J.E."/>
            <person name="Tunlid A."/>
            <person name="Tuskan G."/>
            <person name="Grigoriev I.V."/>
        </authorList>
    </citation>
    <scope>NUCLEOTIDE SEQUENCE [LARGE SCALE GENOMIC DNA]</scope>
    <source>
        <strain evidence="3">S238N-H82 / ATCC MYA-4686</strain>
    </source>
</reference>
<feature type="region of interest" description="Disordered" evidence="1">
    <location>
        <begin position="293"/>
        <end position="354"/>
    </location>
</feature>
<gene>
    <name evidence="2" type="ORF">LACBIDRAFT_308899</name>
</gene>
<dbReference type="RefSeq" id="XP_001876166.1">
    <property type="nucleotide sequence ID" value="XM_001876131.1"/>
</dbReference>
<protein>
    <submittedName>
        <fullName evidence="2">Predicted protein</fullName>
    </submittedName>
</protein>
<dbReference type="EMBL" id="DS547093">
    <property type="protein sequence ID" value="EDR13668.1"/>
    <property type="molecule type" value="Genomic_DNA"/>
</dbReference>
<evidence type="ECO:0000256" key="1">
    <source>
        <dbReference type="SAM" id="MobiDB-lite"/>
    </source>
</evidence>
<sequence>MPPRTRANKKRKLETTPDEVASVDLEDGWLDKFTILPPDELARVIAHIANHGRVNTAAIKKARMSLPSFSGVKWVDLAARLGLDEQFEKNEFETFVTPMYLLPPSLHEIMFEAEWLTQHVYQERQAQSREAARIRMMDPYLVRIIGLFQGRLIDLPEQAMLETEYASGGEVEHEIVMIGGILFFIAEFKLGLSLADNVAQLFAEKLAAAKANKKADFGDLRVYGLLTDLTDFHFYSYDPVAEKFAFDETLIVNITRNVSFTDMIPVGNKIFSLILSAYIDGLEATTLKSLERGGKGDISSPGSAPIQQMGQQKAQSKRGRSRKNQAQPGPSRITRSQQGPSQSQHTHGKGRISTDGWQTALQFAKQCRDKFEEQADTVDDVERNSAAALELLANRYSGFYCCALST</sequence>
<organism evidence="3">
    <name type="scientific">Laccaria bicolor (strain S238N-H82 / ATCC MYA-4686)</name>
    <name type="common">Bicoloured deceiver</name>
    <name type="synonym">Laccaria laccata var. bicolor</name>
    <dbReference type="NCBI Taxonomy" id="486041"/>
    <lineage>
        <taxon>Eukaryota</taxon>
        <taxon>Fungi</taxon>
        <taxon>Dikarya</taxon>
        <taxon>Basidiomycota</taxon>
        <taxon>Agaricomycotina</taxon>
        <taxon>Agaricomycetes</taxon>
        <taxon>Agaricomycetidae</taxon>
        <taxon>Agaricales</taxon>
        <taxon>Agaricineae</taxon>
        <taxon>Hydnangiaceae</taxon>
        <taxon>Laccaria</taxon>
    </lineage>
</organism>
<feature type="compositionally biased region" description="Polar residues" evidence="1">
    <location>
        <begin position="324"/>
        <end position="345"/>
    </location>
</feature>
<dbReference type="AlphaFoldDB" id="B0CV12"/>
<dbReference type="InParanoid" id="B0CV12"/>
<dbReference type="HOGENOM" id="CLU_067840_0_0_1"/>
<dbReference type="Proteomes" id="UP000001194">
    <property type="component" value="Unassembled WGS sequence"/>
</dbReference>
<evidence type="ECO:0000313" key="3">
    <source>
        <dbReference type="Proteomes" id="UP000001194"/>
    </source>
</evidence>
<dbReference type="OrthoDB" id="3248548at2759"/>